<dbReference type="NCBIfam" id="NF004559">
    <property type="entry name" value="PRK05899.2-5"/>
    <property type="match status" value="1"/>
</dbReference>
<feature type="domain" description="Transketolase-like pyrimidine-binding" evidence="12">
    <location>
        <begin position="313"/>
        <end position="476"/>
    </location>
</feature>
<dbReference type="PROSITE" id="PS00802">
    <property type="entry name" value="TRANSKETOLASE_2"/>
    <property type="match status" value="1"/>
</dbReference>
<evidence type="ECO:0000256" key="5">
    <source>
        <dbReference type="ARBA" id="ARBA00007131"/>
    </source>
</evidence>
<dbReference type="GO" id="GO:0004802">
    <property type="term" value="F:transketolase activity"/>
    <property type="evidence" value="ECO:0007669"/>
    <property type="project" value="TreeGrafter"/>
</dbReference>
<dbReference type="PANTHER" id="PTHR43195:SF1">
    <property type="entry name" value="FI06132P-RELATED"/>
    <property type="match status" value="1"/>
</dbReference>
<comment type="subunit">
    <text evidence="6">Homodimer.</text>
</comment>
<dbReference type="Gene3D" id="3.40.50.920">
    <property type="match status" value="1"/>
</dbReference>
<evidence type="ECO:0000256" key="7">
    <source>
        <dbReference type="ARBA" id="ARBA00022679"/>
    </source>
</evidence>
<evidence type="ECO:0000256" key="3">
    <source>
        <dbReference type="ARBA" id="ARBA00001946"/>
    </source>
</evidence>
<dbReference type="Gene3D" id="3.40.50.970">
    <property type="match status" value="2"/>
</dbReference>
<evidence type="ECO:0000256" key="10">
    <source>
        <dbReference type="ARBA" id="ARBA00022842"/>
    </source>
</evidence>
<evidence type="ECO:0000256" key="1">
    <source>
        <dbReference type="ARBA" id="ARBA00001913"/>
    </source>
</evidence>
<dbReference type="SMART" id="SM00861">
    <property type="entry name" value="Transket_pyr"/>
    <property type="match status" value="1"/>
</dbReference>
<evidence type="ECO:0000256" key="6">
    <source>
        <dbReference type="ARBA" id="ARBA00011738"/>
    </source>
</evidence>
<keyword evidence="8" id="KW-0479">Metal-binding</keyword>
<comment type="cofactor">
    <cofactor evidence="1">
        <name>Ca(2+)</name>
        <dbReference type="ChEBI" id="CHEBI:29108"/>
    </cofactor>
</comment>
<dbReference type="InterPro" id="IPR029061">
    <property type="entry name" value="THDP-binding"/>
</dbReference>
<protein>
    <submittedName>
        <fullName evidence="13">Transketolase</fullName>
    </submittedName>
</protein>
<evidence type="ECO:0000313" key="13">
    <source>
        <dbReference type="EMBL" id="BBH92477.1"/>
    </source>
</evidence>
<keyword evidence="11" id="KW-0786">Thiamine pyrophosphate</keyword>
<dbReference type="Pfam" id="PF02780">
    <property type="entry name" value="Transketolase_C"/>
    <property type="match status" value="1"/>
</dbReference>
<evidence type="ECO:0000259" key="12">
    <source>
        <dbReference type="SMART" id="SM00861"/>
    </source>
</evidence>
<evidence type="ECO:0000256" key="9">
    <source>
        <dbReference type="ARBA" id="ARBA00022837"/>
    </source>
</evidence>
<dbReference type="InterPro" id="IPR033248">
    <property type="entry name" value="Transketolase_C"/>
</dbReference>
<evidence type="ECO:0000256" key="4">
    <source>
        <dbReference type="ARBA" id="ARBA00001964"/>
    </source>
</evidence>
<dbReference type="InterPro" id="IPR005475">
    <property type="entry name" value="Transketolase-like_Pyr-bd"/>
</dbReference>
<dbReference type="GO" id="GO:0005737">
    <property type="term" value="C:cytoplasm"/>
    <property type="evidence" value="ECO:0007669"/>
    <property type="project" value="UniProtKB-ARBA"/>
</dbReference>
<reference evidence="13" key="1">
    <citation type="submission" date="2018-12" db="EMBL/GenBank/DDBJ databases">
        <title>Novel natural products biosynthetic potential of the class Ktedonobacteria.</title>
        <authorList>
            <person name="Zheng Y."/>
            <person name="Saitou A."/>
            <person name="Wang C.M."/>
            <person name="Toyoda A."/>
            <person name="Minakuchi Y."/>
            <person name="Sekiguchi Y."/>
            <person name="Ueda K."/>
            <person name="Takano H."/>
            <person name="Sakai Y."/>
            <person name="Yokota A."/>
            <person name="Yabe S."/>
        </authorList>
    </citation>
    <scope>NUCLEOTIDE SEQUENCE</scope>
    <source>
        <strain evidence="13">A3-2</strain>
    </source>
</reference>
<dbReference type="InterPro" id="IPR051424">
    <property type="entry name" value="Transketolase-like"/>
</dbReference>
<dbReference type="SUPFAM" id="SSF52518">
    <property type="entry name" value="Thiamin diphosphate-binding fold (THDP-binding)"/>
    <property type="match status" value="2"/>
</dbReference>
<keyword evidence="7" id="KW-0808">Transferase</keyword>
<dbReference type="GO" id="GO:0046872">
    <property type="term" value="F:metal ion binding"/>
    <property type="evidence" value="ECO:0007669"/>
    <property type="project" value="UniProtKB-KW"/>
</dbReference>
<comment type="cofactor">
    <cofactor evidence="3">
        <name>Mg(2+)</name>
        <dbReference type="ChEBI" id="CHEBI:18420"/>
    </cofactor>
</comment>
<gene>
    <name evidence="13" type="ORF">KTA_06760</name>
</gene>
<comment type="cofactor">
    <cofactor evidence="2">
        <name>Mn(2+)</name>
        <dbReference type="ChEBI" id="CHEBI:29035"/>
    </cofactor>
</comment>
<keyword evidence="10" id="KW-0460">Magnesium</keyword>
<accession>A0A455SVT3</accession>
<dbReference type="PANTHER" id="PTHR43195">
    <property type="entry name" value="TRANSKETOLASE"/>
    <property type="match status" value="1"/>
</dbReference>
<comment type="cofactor">
    <cofactor evidence="4">
        <name>thiamine diphosphate</name>
        <dbReference type="ChEBI" id="CHEBI:58937"/>
    </cofactor>
</comment>
<dbReference type="FunFam" id="3.40.50.970:FF:000129">
    <property type="entry name" value="Transketolase"/>
    <property type="match status" value="1"/>
</dbReference>
<dbReference type="Pfam" id="PF02779">
    <property type="entry name" value="Transket_pyr"/>
    <property type="match status" value="1"/>
</dbReference>
<evidence type="ECO:0000256" key="8">
    <source>
        <dbReference type="ARBA" id="ARBA00022723"/>
    </source>
</evidence>
<sequence>MTTTQAQTQVEQWTNLAQQLRVDSIRCTTAAGSGHPTSSLSAADLMAVLLVSYLRYDFDNPRHPNNDHLIFSKGHAAPLLYAMYKAAGAISDEELLTLRKRGSRLEGHPTPVLPWVEVATGSLGQGLPIGVGIALAGKYLDKLPYRVWVLLGDSEMAEGSIWEAIEHAAHYKLDNLIGILDCNRLGQRGETMLGWNTAAYAERAEAFGWRTLVIDGHNYEEIDRAYAQAVKTEGAPTLIIARTLKGKGVSFLENAEGWHGKALSKEQEEKALAELPHVRSQVFTVQKPEDRQPARAGERKPLELPRYANGQEVPTRKAYGDALKALGAAYPEVVALDGEVSNSTYAEEFAKAYPERYFEQYIAEQQMIATAIAMSVCRRVPFASTFAAFLTRAYDFIRMGAISRANIRLCGSHAGVSIGEDGPSQMGLEDLAMMRAVFGSTVLYPCDANQTAKLVAQMAEHGGIVYLRTTREKTPVIYSPEEEFPIGGSKVLRRSDNDQATIVAAGITVHEALKAYEYLKSEGILVRVIDAYSVKPIDEETLFQAADETRQRIVTVEDHWPEGGLGEAVLEAFTQRAGPLPRVVKLAVQEMPGSAKPAEQLEEAGIDAHHIAQAVKALIHS</sequence>
<dbReference type="InterPro" id="IPR005474">
    <property type="entry name" value="Transketolase_N"/>
</dbReference>
<keyword evidence="9" id="KW-0106">Calcium</keyword>
<dbReference type="CDD" id="cd02012">
    <property type="entry name" value="TPP_TK"/>
    <property type="match status" value="1"/>
</dbReference>
<dbReference type="Pfam" id="PF00456">
    <property type="entry name" value="Transketolase_N"/>
    <property type="match status" value="1"/>
</dbReference>
<name>A0A455SVT3_9CHLR</name>
<dbReference type="InterPro" id="IPR020826">
    <property type="entry name" value="Transketolase_BS"/>
</dbReference>
<dbReference type="GO" id="GO:0030976">
    <property type="term" value="F:thiamine pyrophosphate binding"/>
    <property type="evidence" value="ECO:0007669"/>
    <property type="project" value="TreeGrafter"/>
</dbReference>
<proteinExistence type="inferred from homology"/>
<organism evidence="13">
    <name type="scientific">Thermogemmatispora argillosa</name>
    <dbReference type="NCBI Taxonomy" id="2045280"/>
    <lineage>
        <taxon>Bacteria</taxon>
        <taxon>Bacillati</taxon>
        <taxon>Chloroflexota</taxon>
        <taxon>Ktedonobacteria</taxon>
        <taxon>Thermogemmatisporales</taxon>
        <taxon>Thermogemmatisporaceae</taxon>
        <taxon>Thermogemmatispora</taxon>
    </lineage>
</organism>
<dbReference type="SUPFAM" id="SSF52922">
    <property type="entry name" value="TK C-terminal domain-like"/>
    <property type="match status" value="1"/>
</dbReference>
<dbReference type="AlphaFoldDB" id="A0A455SVT3"/>
<comment type="similarity">
    <text evidence="5">Belongs to the transketolase family.</text>
</comment>
<dbReference type="EMBL" id="AP019377">
    <property type="protein sequence ID" value="BBH92477.1"/>
    <property type="molecule type" value="Genomic_DNA"/>
</dbReference>
<evidence type="ECO:0000256" key="2">
    <source>
        <dbReference type="ARBA" id="ARBA00001936"/>
    </source>
</evidence>
<dbReference type="CDD" id="cd07033">
    <property type="entry name" value="TPP_PYR_DXS_TK_like"/>
    <property type="match status" value="1"/>
</dbReference>
<dbReference type="InterPro" id="IPR009014">
    <property type="entry name" value="Transketo_C/PFOR_II"/>
</dbReference>
<evidence type="ECO:0000256" key="11">
    <source>
        <dbReference type="ARBA" id="ARBA00023052"/>
    </source>
</evidence>